<comment type="cofactor">
    <cofactor evidence="2">
        <name>Ca(2+)</name>
        <dbReference type="ChEBI" id="CHEBI:29108"/>
    </cofactor>
</comment>
<comment type="subcellular location">
    <subcellularLocation>
        <location evidence="3">Secreted</location>
    </subcellularLocation>
</comment>
<dbReference type="InterPro" id="IPR034033">
    <property type="entry name" value="Serralysin-like"/>
</dbReference>
<dbReference type="GO" id="GO:0005615">
    <property type="term" value="C:extracellular space"/>
    <property type="evidence" value="ECO:0007669"/>
    <property type="project" value="InterPro"/>
</dbReference>
<dbReference type="Gene3D" id="2.150.10.10">
    <property type="entry name" value="Serralysin-like metalloprotease, C-terminal"/>
    <property type="match status" value="1"/>
</dbReference>
<dbReference type="Pfam" id="PF00353">
    <property type="entry name" value="HemolysinCabind"/>
    <property type="match status" value="1"/>
</dbReference>
<name>A0AA44CNL1_YERMO</name>
<sequence length="433" mass="48591">MRHNNRYNKSIDKKTHINYKNEIKEDIAPNIVTHYSWYGEGHYGRGISLNYSFNIPVRNDMLDGLSPHDFFPFNQLQINQAKKSMQAWADIANISFTEAIDFDNVNIGFYNFSEKSIRSGFAFHPNYSKFSGVYINHYFGENNKPTKSNYGGFTLTHEIGHSLGLRHPHNSGDTIKDQQHTHQVSIMSYYSESLSNAEYYDNCISTPQLYDIAAVQYLYGANMKTRTGDTVYGFNSNSERDFLTANTPADKLIFCVWDAGGMDTFDFSGYSEDQNINLKELSFSDVGGLTANISIAADVVIENAIGGSGNDTLQGNDANNILTGGAGADHLWGINGHNIFRYDKPSDSTSIAADTIHDFNADKDKIDLSPFLSRNTKIIPIIQTYDDMDKTTSLMINFGINNNQYECNMMINLIGKHQFTPNNFIISPPLTGL</sequence>
<evidence type="ECO:0000256" key="6">
    <source>
        <dbReference type="ARBA" id="ARBA00022525"/>
    </source>
</evidence>
<dbReference type="RefSeq" id="WP_050141765.1">
    <property type="nucleotide sequence ID" value="NZ_CABHYE010000025.1"/>
</dbReference>
<dbReference type="SUPFAM" id="SSF51120">
    <property type="entry name" value="beta-Roll"/>
    <property type="match status" value="1"/>
</dbReference>
<evidence type="ECO:0000313" key="10">
    <source>
        <dbReference type="EMBL" id="NIL24033.1"/>
    </source>
</evidence>
<comment type="catalytic activity">
    <reaction evidence="1">
        <text>Preferential cleavage of bonds with hydrophobic residues in P1'.</text>
        <dbReference type="EC" id="3.4.24.40"/>
    </reaction>
</comment>
<dbReference type="Gene3D" id="3.40.390.10">
    <property type="entry name" value="Collagenase (Catalytic Domain)"/>
    <property type="match status" value="1"/>
</dbReference>
<dbReference type="InterPro" id="IPR024079">
    <property type="entry name" value="MetalloPept_cat_dom_sf"/>
</dbReference>
<keyword evidence="6" id="KW-0964">Secreted</keyword>
<accession>A0AA44CNL1</accession>
<gene>
    <name evidence="10" type="ORF">HB991_16160</name>
</gene>
<evidence type="ECO:0000256" key="5">
    <source>
        <dbReference type="ARBA" id="ARBA00012422"/>
    </source>
</evidence>
<dbReference type="Proteomes" id="UP000712947">
    <property type="component" value="Unassembled WGS sequence"/>
</dbReference>
<dbReference type="AlphaFoldDB" id="A0AA44CNL1"/>
<keyword evidence="8" id="KW-0106">Calcium</keyword>
<dbReference type="GO" id="GO:0006508">
    <property type="term" value="P:proteolysis"/>
    <property type="evidence" value="ECO:0007669"/>
    <property type="project" value="InterPro"/>
</dbReference>
<comment type="caution">
    <text evidence="10">The sequence shown here is derived from an EMBL/GenBank/DDBJ whole genome shotgun (WGS) entry which is preliminary data.</text>
</comment>
<comment type="similarity">
    <text evidence="4">Belongs to the peptidase M10B family.</text>
</comment>
<evidence type="ECO:0000256" key="7">
    <source>
        <dbReference type="ARBA" id="ARBA00022737"/>
    </source>
</evidence>
<keyword evidence="7" id="KW-0677">Repeat</keyword>
<evidence type="ECO:0000256" key="8">
    <source>
        <dbReference type="ARBA" id="ARBA00022837"/>
    </source>
</evidence>
<dbReference type="InterPro" id="IPR001343">
    <property type="entry name" value="Hemolysn_Ca-bd"/>
</dbReference>
<dbReference type="GO" id="GO:0008270">
    <property type="term" value="F:zinc ion binding"/>
    <property type="evidence" value="ECO:0007669"/>
    <property type="project" value="InterPro"/>
</dbReference>
<dbReference type="Pfam" id="PF08548">
    <property type="entry name" value="Peptidase_M10_C"/>
    <property type="match status" value="1"/>
</dbReference>
<dbReference type="InterPro" id="IPR013858">
    <property type="entry name" value="Peptidase_M10B_C"/>
</dbReference>
<reference evidence="10" key="1">
    <citation type="submission" date="2020-03" db="EMBL/GenBank/DDBJ databases">
        <authorList>
            <person name="Kislichkina A."/>
            <person name="Dentovskaya S."/>
            <person name="Shaikhutdinov R."/>
            <person name="Ivanov S."/>
            <person name="Sizova A."/>
            <person name="Solomentsev V."/>
            <person name="Bogun A."/>
        </authorList>
    </citation>
    <scope>NUCLEOTIDE SEQUENCE</scope>
    <source>
        <strain evidence="10">SCPM-O-B-7610</strain>
    </source>
</reference>
<evidence type="ECO:0000256" key="3">
    <source>
        <dbReference type="ARBA" id="ARBA00004613"/>
    </source>
</evidence>
<dbReference type="SMART" id="SM00235">
    <property type="entry name" value="ZnMc"/>
    <property type="match status" value="1"/>
</dbReference>
<evidence type="ECO:0000313" key="11">
    <source>
        <dbReference type="Proteomes" id="UP000712947"/>
    </source>
</evidence>
<organism evidence="10 11">
    <name type="scientific">Yersinia mollaretii</name>
    <dbReference type="NCBI Taxonomy" id="33060"/>
    <lineage>
        <taxon>Bacteria</taxon>
        <taxon>Pseudomonadati</taxon>
        <taxon>Pseudomonadota</taxon>
        <taxon>Gammaproteobacteria</taxon>
        <taxon>Enterobacterales</taxon>
        <taxon>Yersiniaceae</taxon>
        <taxon>Yersinia</taxon>
    </lineage>
</organism>
<evidence type="ECO:0000256" key="2">
    <source>
        <dbReference type="ARBA" id="ARBA00001913"/>
    </source>
</evidence>
<dbReference type="InterPro" id="IPR011049">
    <property type="entry name" value="Serralysin-like_metalloprot_C"/>
</dbReference>
<dbReference type="InterPro" id="IPR006026">
    <property type="entry name" value="Peptidase_Metallo"/>
</dbReference>
<protein>
    <recommendedName>
        <fullName evidence="5">serralysin</fullName>
        <ecNumber evidence="5">3.4.24.40</ecNumber>
    </recommendedName>
</protein>
<dbReference type="CDD" id="cd04277">
    <property type="entry name" value="ZnMc_serralysin_like"/>
    <property type="match status" value="1"/>
</dbReference>
<dbReference type="GO" id="GO:0005509">
    <property type="term" value="F:calcium ion binding"/>
    <property type="evidence" value="ECO:0007669"/>
    <property type="project" value="InterPro"/>
</dbReference>
<feature type="domain" description="Peptidase metallopeptidase" evidence="9">
    <location>
        <begin position="47"/>
        <end position="202"/>
    </location>
</feature>
<proteinExistence type="inferred from homology"/>
<evidence type="ECO:0000256" key="1">
    <source>
        <dbReference type="ARBA" id="ARBA00001609"/>
    </source>
</evidence>
<dbReference type="EC" id="3.4.24.40" evidence="5"/>
<evidence type="ECO:0000259" key="9">
    <source>
        <dbReference type="SMART" id="SM00235"/>
    </source>
</evidence>
<evidence type="ECO:0000256" key="4">
    <source>
        <dbReference type="ARBA" id="ARBA00009490"/>
    </source>
</evidence>
<dbReference type="GO" id="GO:0008237">
    <property type="term" value="F:metallopeptidase activity"/>
    <property type="evidence" value="ECO:0007669"/>
    <property type="project" value="InterPro"/>
</dbReference>
<dbReference type="EMBL" id="JAASAI010000019">
    <property type="protein sequence ID" value="NIL24033.1"/>
    <property type="molecule type" value="Genomic_DNA"/>
</dbReference>
<dbReference type="SUPFAM" id="SSF55486">
    <property type="entry name" value="Metalloproteases ('zincins'), catalytic domain"/>
    <property type="match status" value="1"/>
</dbReference>